<name>A0A948WW06_9BACT</name>
<dbReference type="GO" id="GO:0004519">
    <property type="term" value="F:endonuclease activity"/>
    <property type="evidence" value="ECO:0007669"/>
    <property type="project" value="InterPro"/>
</dbReference>
<sequence length="98" mass="11513">MRIFTEQAIKEYAETHPDAKAALQEWTTIVKRSEWTCFADVKKTFNSVDNVGNQHYVFNIKGNNYRLIVVIKFTIKFVYIRFIGTHTEYDKITDCSVL</sequence>
<gene>
    <name evidence="1" type="ORF">H9777_02405</name>
</gene>
<protein>
    <submittedName>
        <fullName evidence="1">Type II toxin-antitoxin system HigB family toxin</fullName>
    </submittedName>
</protein>
<reference evidence="1" key="2">
    <citation type="submission" date="2021-04" db="EMBL/GenBank/DDBJ databases">
        <authorList>
            <person name="Gilroy R."/>
        </authorList>
    </citation>
    <scope>NUCLEOTIDE SEQUENCE</scope>
    <source>
        <strain evidence="1">G4-2901</strain>
    </source>
</reference>
<organism evidence="1 2">
    <name type="scientific">Candidatus Phocaeicola faecigallinarum</name>
    <dbReference type="NCBI Taxonomy" id="2838732"/>
    <lineage>
        <taxon>Bacteria</taxon>
        <taxon>Pseudomonadati</taxon>
        <taxon>Bacteroidota</taxon>
        <taxon>Bacteroidia</taxon>
        <taxon>Bacteroidales</taxon>
        <taxon>Bacteroidaceae</taxon>
        <taxon>Phocaeicola</taxon>
    </lineage>
</organism>
<reference evidence="1" key="1">
    <citation type="journal article" date="2021" name="PeerJ">
        <title>Extensive microbial diversity within the chicken gut microbiome revealed by metagenomics and culture.</title>
        <authorList>
            <person name="Gilroy R."/>
            <person name="Ravi A."/>
            <person name="Getino M."/>
            <person name="Pursley I."/>
            <person name="Horton D.L."/>
            <person name="Alikhan N.F."/>
            <person name="Baker D."/>
            <person name="Gharbi K."/>
            <person name="Hall N."/>
            <person name="Watson M."/>
            <person name="Adriaenssens E.M."/>
            <person name="Foster-Nyarko E."/>
            <person name="Jarju S."/>
            <person name="Secka A."/>
            <person name="Antonio M."/>
            <person name="Oren A."/>
            <person name="Chaudhuri R.R."/>
            <person name="La Ragione R."/>
            <person name="Hildebrand F."/>
            <person name="Pallen M.J."/>
        </authorList>
    </citation>
    <scope>NUCLEOTIDE SEQUENCE</scope>
    <source>
        <strain evidence="1">G4-2901</strain>
    </source>
</reference>
<evidence type="ECO:0000313" key="1">
    <source>
        <dbReference type="EMBL" id="MBU3837180.1"/>
    </source>
</evidence>
<accession>A0A948WW06</accession>
<evidence type="ECO:0000313" key="2">
    <source>
        <dbReference type="Proteomes" id="UP000783796"/>
    </source>
</evidence>
<dbReference type="GO" id="GO:0110001">
    <property type="term" value="C:toxin-antitoxin complex"/>
    <property type="evidence" value="ECO:0007669"/>
    <property type="project" value="InterPro"/>
</dbReference>
<dbReference type="Proteomes" id="UP000783796">
    <property type="component" value="Unassembled WGS sequence"/>
</dbReference>
<dbReference type="Pfam" id="PF09907">
    <property type="entry name" value="HigB_toxin"/>
    <property type="match status" value="1"/>
</dbReference>
<comment type="caution">
    <text evidence="1">The sequence shown here is derived from an EMBL/GenBank/DDBJ whole genome shotgun (WGS) entry which is preliminary data.</text>
</comment>
<dbReference type="AlphaFoldDB" id="A0A948WW06"/>
<dbReference type="InterPro" id="IPR018669">
    <property type="entry name" value="Toxin_HigB"/>
</dbReference>
<proteinExistence type="predicted"/>
<dbReference type="EMBL" id="JAHLFW010000023">
    <property type="protein sequence ID" value="MBU3837180.1"/>
    <property type="molecule type" value="Genomic_DNA"/>
</dbReference>
<dbReference type="GO" id="GO:0003723">
    <property type="term" value="F:RNA binding"/>
    <property type="evidence" value="ECO:0007669"/>
    <property type="project" value="InterPro"/>
</dbReference>